<dbReference type="AlphaFoldDB" id="A0A0X1U6W5"/>
<dbReference type="InterPro" id="IPR052345">
    <property type="entry name" value="Rad_response_metalloprotease"/>
</dbReference>
<dbReference type="RefSeq" id="WP_066048696.1">
    <property type="nucleotide sequence ID" value="NZ_CP014223.1"/>
</dbReference>
<organism evidence="3 5">
    <name type="scientific">Anaerotignum propionicum DSM 1682</name>
    <dbReference type="NCBI Taxonomy" id="991789"/>
    <lineage>
        <taxon>Bacteria</taxon>
        <taxon>Bacillati</taxon>
        <taxon>Bacillota</taxon>
        <taxon>Clostridia</taxon>
        <taxon>Lachnospirales</taxon>
        <taxon>Anaerotignaceae</taxon>
        <taxon>Anaerotignum</taxon>
    </lineage>
</organism>
<protein>
    <submittedName>
        <fullName evidence="2">Metallopeptidase ImmA</fullName>
        <ecNumber evidence="2">3.4.-.-</ecNumber>
    </submittedName>
</protein>
<evidence type="ECO:0000313" key="5">
    <source>
        <dbReference type="Proteomes" id="UP000184204"/>
    </source>
</evidence>
<evidence type="ECO:0000313" key="3">
    <source>
        <dbReference type="EMBL" id="SHE90435.1"/>
    </source>
</evidence>
<gene>
    <name evidence="2" type="primary">immA_1</name>
    <name evidence="2" type="ORF">CPRO_10770</name>
    <name evidence="3" type="ORF">SAMN02745151_02152</name>
</gene>
<reference evidence="4" key="2">
    <citation type="submission" date="2016-01" db="EMBL/GenBank/DDBJ databases">
        <authorList>
            <person name="Poehlein A."/>
            <person name="Schlien K."/>
            <person name="Gottschalk G."/>
            <person name="Buckel W."/>
            <person name="Daniel R."/>
        </authorList>
    </citation>
    <scope>NUCLEOTIDE SEQUENCE [LARGE SCALE GENOMIC DNA]</scope>
    <source>
        <strain evidence="4">X2</strain>
    </source>
</reference>
<reference evidence="5" key="4">
    <citation type="submission" date="2016-11" db="EMBL/GenBank/DDBJ databases">
        <authorList>
            <person name="Jaros S."/>
            <person name="Januszkiewicz K."/>
            <person name="Wedrychowicz H."/>
        </authorList>
    </citation>
    <scope>NUCLEOTIDE SEQUENCE [LARGE SCALE GENOMIC DNA]</scope>
    <source>
        <strain evidence="5">DSM 1682</strain>
    </source>
</reference>
<sequence length="142" mass="16864">MKSVKQVAEYYKRKFGTSNPFEIAEFLNIEVLFDSFNKCSGCYLFIKNHRCIFINQNLEHREKMLVMAHELGHAILHRNQNCYFIRNKTYLLCSRTEREANLFAVNLLITDEELREYESCSIDQLSMIFGLNRKLIELRLGK</sequence>
<dbReference type="InterPro" id="IPR010359">
    <property type="entry name" value="IrrE_HExxH"/>
</dbReference>
<accession>A0A0X1U6W5</accession>
<reference evidence="2 4" key="1">
    <citation type="journal article" date="2016" name="Genome Announc.">
        <title>Complete Genome Sequence of the Amino Acid-Fermenting Clostridium propionicum X2 (DSM 1682).</title>
        <authorList>
            <person name="Poehlein A."/>
            <person name="Schlien K."/>
            <person name="Chowdhury N.P."/>
            <person name="Gottschalk G."/>
            <person name="Buckel W."/>
            <person name="Daniel R."/>
        </authorList>
    </citation>
    <scope>NUCLEOTIDE SEQUENCE [LARGE SCALE GENOMIC DNA]</scope>
    <source>
        <strain evidence="2 4">X2</strain>
    </source>
</reference>
<dbReference type="GO" id="GO:0016787">
    <property type="term" value="F:hydrolase activity"/>
    <property type="evidence" value="ECO:0007669"/>
    <property type="project" value="UniProtKB-KW"/>
</dbReference>
<proteinExistence type="predicted"/>
<dbReference type="Gene3D" id="1.10.10.2910">
    <property type="match status" value="1"/>
</dbReference>
<keyword evidence="4" id="KW-1185">Reference proteome</keyword>
<dbReference type="Proteomes" id="UP000068026">
    <property type="component" value="Chromosome"/>
</dbReference>
<dbReference type="OrthoDB" id="9816277at2"/>
<dbReference type="EMBL" id="CP014223">
    <property type="protein sequence ID" value="AMJ40672.1"/>
    <property type="molecule type" value="Genomic_DNA"/>
</dbReference>
<dbReference type="PANTHER" id="PTHR43236:SF2">
    <property type="entry name" value="BLL0069 PROTEIN"/>
    <property type="match status" value="1"/>
</dbReference>
<dbReference type="PANTHER" id="PTHR43236">
    <property type="entry name" value="ANTITOXIN HIGA1"/>
    <property type="match status" value="1"/>
</dbReference>
<evidence type="ECO:0000259" key="1">
    <source>
        <dbReference type="Pfam" id="PF06114"/>
    </source>
</evidence>
<evidence type="ECO:0000313" key="4">
    <source>
        <dbReference type="Proteomes" id="UP000068026"/>
    </source>
</evidence>
<feature type="domain" description="IrrE N-terminal-like" evidence="1">
    <location>
        <begin position="27"/>
        <end position="118"/>
    </location>
</feature>
<dbReference type="KEGG" id="cpro:CPRO_10770"/>
<dbReference type="EC" id="3.4.-.-" evidence="2"/>
<keyword evidence="2" id="KW-0378">Hydrolase</keyword>
<dbReference type="Pfam" id="PF06114">
    <property type="entry name" value="Peptidase_M78"/>
    <property type="match status" value="1"/>
</dbReference>
<dbReference type="EMBL" id="FQUA01000010">
    <property type="protein sequence ID" value="SHE90435.1"/>
    <property type="molecule type" value="Genomic_DNA"/>
</dbReference>
<reference evidence="3" key="3">
    <citation type="submission" date="2016-11" db="EMBL/GenBank/DDBJ databases">
        <authorList>
            <person name="Varghese N."/>
            <person name="Submissions S."/>
        </authorList>
    </citation>
    <scope>NUCLEOTIDE SEQUENCE</scope>
    <source>
        <strain evidence="3">DSM 1682</strain>
    </source>
</reference>
<evidence type="ECO:0000313" key="2">
    <source>
        <dbReference type="EMBL" id="AMJ40672.1"/>
    </source>
</evidence>
<dbReference type="Proteomes" id="UP000184204">
    <property type="component" value="Unassembled WGS sequence"/>
</dbReference>
<name>A0A0X1U6W5_ANAPI</name>